<dbReference type="SUPFAM" id="SSF51197">
    <property type="entry name" value="Clavaminate synthase-like"/>
    <property type="match status" value="1"/>
</dbReference>
<evidence type="ECO:0000313" key="1">
    <source>
        <dbReference type="EMBL" id="PPK74028.1"/>
    </source>
</evidence>
<organism evidence="1 2">
    <name type="scientific">Methylobacter tundripaludum</name>
    <dbReference type="NCBI Taxonomy" id="173365"/>
    <lineage>
        <taxon>Bacteria</taxon>
        <taxon>Pseudomonadati</taxon>
        <taxon>Pseudomonadota</taxon>
        <taxon>Gammaproteobacteria</taxon>
        <taxon>Methylococcales</taxon>
        <taxon>Methylococcaceae</taxon>
        <taxon>Methylobacter</taxon>
    </lineage>
</organism>
<dbReference type="PANTHER" id="PTHR31630:SF6">
    <property type="entry name" value="PHYTANOYL-COA DIOXYGENASE-RELATED"/>
    <property type="match status" value="1"/>
</dbReference>
<dbReference type="PANTHER" id="PTHR31630">
    <property type="entry name" value="PHYTANOYL-COA DIOXYGENASE-RELATED-RELATED"/>
    <property type="match status" value="1"/>
</dbReference>
<dbReference type="GO" id="GO:0016706">
    <property type="term" value="F:2-oxoglutarate-dependent dioxygenase activity"/>
    <property type="evidence" value="ECO:0007669"/>
    <property type="project" value="UniProtKB-ARBA"/>
</dbReference>
<dbReference type="Pfam" id="PF05721">
    <property type="entry name" value="PhyH"/>
    <property type="match status" value="1"/>
</dbReference>
<keyword evidence="1" id="KW-0223">Dioxygenase</keyword>
<gene>
    <name evidence="1" type="ORF">B0F87_11279</name>
</gene>
<name>A0A2S6H989_9GAMM</name>
<reference evidence="1 2" key="1">
    <citation type="submission" date="2018-02" db="EMBL/GenBank/DDBJ databases">
        <title>Subsurface microbial communities from deep shales in Ohio and West Virginia, USA.</title>
        <authorList>
            <person name="Wrighton K."/>
        </authorList>
    </citation>
    <scope>NUCLEOTIDE SEQUENCE [LARGE SCALE GENOMIC DNA]</scope>
    <source>
        <strain evidence="1 2">OWC-DMM</strain>
    </source>
</reference>
<keyword evidence="1" id="KW-0560">Oxidoreductase</keyword>
<proteinExistence type="predicted"/>
<comment type="caution">
    <text evidence="1">The sequence shown here is derived from an EMBL/GenBank/DDBJ whole genome shotgun (WGS) entry which is preliminary data.</text>
</comment>
<dbReference type="InterPro" id="IPR008775">
    <property type="entry name" value="Phytyl_CoA_dOase-like"/>
</dbReference>
<protein>
    <submittedName>
        <fullName evidence="1">Phytanoyl-CoA dioxygenase PhyH</fullName>
    </submittedName>
</protein>
<dbReference type="Gene3D" id="2.60.120.620">
    <property type="entry name" value="q2cbj1_9rhob like domain"/>
    <property type="match status" value="1"/>
</dbReference>
<accession>A0A2S6H989</accession>
<dbReference type="Proteomes" id="UP000240010">
    <property type="component" value="Unassembled WGS sequence"/>
</dbReference>
<sequence length="367" mass="42282">MHQRSIVFKNAEYLQQQNREHMTAKPELGISSMETGELGVLHLRRYWSKRLLEVEGRLDQDSVRDEYGLDFTLMQGLGLGIVEPAEYLFQQRPTYAEFEQWIVQKLGGVPERTLVERLNKMVRHYLEQPHRTYPIEGTDIHEPVLSAADLAFWQENGYVVLRNAVSVEDCREAEAAIWDFLGMDPQNPETWYDETHTFWVPLFQHPVLNKNRAAPRIRKAFEQLWGTDDLWATVDRSSLNRPERGGIDISGPSRLHWDVSLALPIPFGIHGLLYLSDTSAEQGAFRCVPGFHHRIDQWLGKLAPEQNPREQDLESLGPVPVTGSAGDFVLWRHALPHGSGRNLAHYPRVVQYITVFPHDYGIHPIWK</sequence>
<dbReference type="AlphaFoldDB" id="A0A2S6H989"/>
<dbReference type="EMBL" id="PTIZ01000012">
    <property type="protein sequence ID" value="PPK74028.1"/>
    <property type="molecule type" value="Genomic_DNA"/>
</dbReference>
<evidence type="ECO:0000313" key="2">
    <source>
        <dbReference type="Proteomes" id="UP000240010"/>
    </source>
</evidence>